<proteinExistence type="predicted"/>
<dbReference type="AlphaFoldDB" id="A0A1J1HHT2"/>
<reference evidence="1 2" key="1">
    <citation type="submission" date="2015-04" db="EMBL/GenBank/DDBJ databases">
        <authorList>
            <person name="Syromyatnikov M.Y."/>
            <person name="Popov V.N."/>
        </authorList>
    </citation>
    <scope>NUCLEOTIDE SEQUENCE [LARGE SCALE GENOMIC DNA]</scope>
</reference>
<gene>
    <name evidence="1" type="ORF">CLUMA_CG000785</name>
</gene>
<keyword evidence="2" id="KW-1185">Reference proteome</keyword>
<sequence>MKKMRRNTFPIELSGALKSLRTAKHHRRLCSGAFNAASQTIAQLKKRRVKYLYFALGIY</sequence>
<accession>A0A1J1HHT2</accession>
<evidence type="ECO:0000313" key="2">
    <source>
        <dbReference type="Proteomes" id="UP000183832"/>
    </source>
</evidence>
<organism evidence="1 2">
    <name type="scientific">Clunio marinus</name>
    <dbReference type="NCBI Taxonomy" id="568069"/>
    <lineage>
        <taxon>Eukaryota</taxon>
        <taxon>Metazoa</taxon>
        <taxon>Ecdysozoa</taxon>
        <taxon>Arthropoda</taxon>
        <taxon>Hexapoda</taxon>
        <taxon>Insecta</taxon>
        <taxon>Pterygota</taxon>
        <taxon>Neoptera</taxon>
        <taxon>Endopterygota</taxon>
        <taxon>Diptera</taxon>
        <taxon>Nematocera</taxon>
        <taxon>Chironomoidea</taxon>
        <taxon>Chironomidae</taxon>
        <taxon>Clunio</taxon>
    </lineage>
</organism>
<protein>
    <submittedName>
        <fullName evidence="1">CLUMA_CG000785, isoform A</fullName>
    </submittedName>
</protein>
<name>A0A1J1HHT2_9DIPT</name>
<dbReference type="EMBL" id="CVRI01000002">
    <property type="protein sequence ID" value="CRK86972.1"/>
    <property type="molecule type" value="Genomic_DNA"/>
</dbReference>
<evidence type="ECO:0000313" key="1">
    <source>
        <dbReference type="EMBL" id="CRK86972.1"/>
    </source>
</evidence>
<dbReference type="Proteomes" id="UP000183832">
    <property type="component" value="Unassembled WGS sequence"/>
</dbReference>